<dbReference type="AlphaFoldDB" id="A0AAV5RQS9"/>
<dbReference type="EMBL" id="BTGD01000001">
    <property type="protein sequence ID" value="GMM53881.1"/>
    <property type="molecule type" value="Genomic_DNA"/>
</dbReference>
<dbReference type="PANTHER" id="PTHR28208">
    <property type="entry name" value="PHOSPHATIDATE PHOSPHATASE APP1"/>
    <property type="match status" value="1"/>
</dbReference>
<evidence type="ECO:0000256" key="1">
    <source>
        <dbReference type="SAM" id="MobiDB-lite"/>
    </source>
</evidence>
<dbReference type="PANTHER" id="PTHR28208:SF3">
    <property type="entry name" value="PHOSPHATIDATE PHOSPHATASE APP1"/>
    <property type="match status" value="1"/>
</dbReference>
<dbReference type="GO" id="GO:0008195">
    <property type="term" value="F:phosphatidate phosphatase activity"/>
    <property type="evidence" value="ECO:0007669"/>
    <property type="project" value="InterPro"/>
</dbReference>
<dbReference type="GO" id="GO:0030479">
    <property type="term" value="C:actin cortical patch"/>
    <property type="evidence" value="ECO:0007669"/>
    <property type="project" value="TreeGrafter"/>
</dbReference>
<feature type="region of interest" description="Disordered" evidence="1">
    <location>
        <begin position="356"/>
        <end position="450"/>
    </location>
</feature>
<evidence type="ECO:0000313" key="3">
    <source>
        <dbReference type="EMBL" id="GMM53881.1"/>
    </source>
</evidence>
<organism evidence="3 4">
    <name type="scientific">Maudiozyma humilis</name>
    <name type="common">Sour dough yeast</name>
    <name type="synonym">Kazachstania humilis</name>
    <dbReference type="NCBI Taxonomy" id="51915"/>
    <lineage>
        <taxon>Eukaryota</taxon>
        <taxon>Fungi</taxon>
        <taxon>Dikarya</taxon>
        <taxon>Ascomycota</taxon>
        <taxon>Saccharomycotina</taxon>
        <taxon>Saccharomycetes</taxon>
        <taxon>Saccharomycetales</taxon>
        <taxon>Saccharomycetaceae</taxon>
        <taxon>Maudiozyma</taxon>
    </lineage>
</organism>
<feature type="compositionally biased region" description="Pro residues" evidence="1">
    <location>
        <begin position="413"/>
        <end position="423"/>
    </location>
</feature>
<proteinExistence type="predicted"/>
<evidence type="ECO:0000313" key="4">
    <source>
        <dbReference type="Proteomes" id="UP001377567"/>
    </source>
</evidence>
<dbReference type="InterPro" id="IPR019236">
    <property type="entry name" value="APP1_cat"/>
</dbReference>
<gene>
    <name evidence="3" type="ORF">DAKH74_004970</name>
</gene>
<feature type="compositionally biased region" description="Low complexity" evidence="1">
    <location>
        <begin position="428"/>
        <end position="447"/>
    </location>
</feature>
<dbReference type="Proteomes" id="UP001377567">
    <property type="component" value="Unassembled WGS sequence"/>
</dbReference>
<dbReference type="Pfam" id="PF09949">
    <property type="entry name" value="APP1_cat"/>
    <property type="match status" value="1"/>
</dbReference>
<feature type="domain" description="Phosphatidate phosphatase APP1 catalytic" evidence="2">
    <location>
        <begin position="170"/>
        <end position="322"/>
    </location>
</feature>
<protein>
    <submittedName>
        <fullName evidence="3">Phosphatidate phosphatase</fullName>
    </submittedName>
</protein>
<feature type="compositionally biased region" description="Low complexity" evidence="1">
    <location>
        <begin position="356"/>
        <end position="369"/>
    </location>
</feature>
<evidence type="ECO:0000259" key="2">
    <source>
        <dbReference type="Pfam" id="PF09949"/>
    </source>
</evidence>
<sequence>MEQLANKSQRWFSSPDAPTIPLDTAITVYPTYTYADTARDSQYVTRLRMCVAAPGNANSRRNKIIMSLCRQYLREQAPVSQITQTRMQGFLARSVTSRVILDLLGGSPADNTLSVLETQFADTDSRGMLECALRTPQIPQQARITLDTPPSFPSLVTTLQPTHYIKPRGVGLISDIDDTIKHTGVTGDKKSMFRNVFATPWQEWVVAGLPQWYNSLALDHGVDFFYVSNSPLQLYDTLQAYIDRTLPRGPIFLKQYSGNMLASIVKSAGASNSKTRAIERILDDFPAKRFVLVGDAGERDFETYIDLALRYPDQVAAIYIRCCKDSISDGSRSDDAVLDELNEIIATEYTRPFEAAAASASPSSSRKVSPSPPPVPPRNTRGPPVVPPKPQIALSQTQTDGIRDSRVMVRNRVPPPPPPPLPRRPTDASDTSSIATSSTRSTTATSRTDSEVYMIPSSQDDYNTYDVYFDKNAESWRQRLRDGLRQLNYLPTFNIRIKFFIDPRPCMLDCDDLVRGIKEGGV</sequence>
<keyword evidence="4" id="KW-1185">Reference proteome</keyword>
<dbReference type="InterPro" id="IPR052935">
    <property type="entry name" value="Mg2+_PAP"/>
</dbReference>
<name>A0AAV5RQS9_MAUHU</name>
<comment type="caution">
    <text evidence="3">The sequence shown here is derived from an EMBL/GenBank/DDBJ whole genome shotgun (WGS) entry which is preliminary data.</text>
</comment>
<reference evidence="3 4" key="1">
    <citation type="journal article" date="2023" name="Elife">
        <title>Identification of key yeast species and microbe-microbe interactions impacting larval growth of Drosophila in the wild.</title>
        <authorList>
            <person name="Mure A."/>
            <person name="Sugiura Y."/>
            <person name="Maeda R."/>
            <person name="Honda K."/>
            <person name="Sakurai N."/>
            <person name="Takahashi Y."/>
            <person name="Watada M."/>
            <person name="Katoh T."/>
            <person name="Gotoh A."/>
            <person name="Gotoh Y."/>
            <person name="Taniguchi I."/>
            <person name="Nakamura K."/>
            <person name="Hayashi T."/>
            <person name="Katayama T."/>
            <person name="Uemura T."/>
            <person name="Hattori Y."/>
        </authorList>
    </citation>
    <scope>NUCLEOTIDE SEQUENCE [LARGE SCALE GENOMIC DNA]</scope>
    <source>
        <strain evidence="3 4">KH-74</strain>
    </source>
</reference>
<accession>A0AAV5RQS9</accession>